<organism evidence="1 2">
    <name type="scientific">Victivallis vadensis</name>
    <dbReference type="NCBI Taxonomy" id="172901"/>
    <lineage>
        <taxon>Bacteria</taxon>
        <taxon>Pseudomonadati</taxon>
        <taxon>Lentisphaerota</taxon>
        <taxon>Lentisphaeria</taxon>
        <taxon>Victivallales</taxon>
        <taxon>Victivallaceae</taxon>
        <taxon>Victivallis</taxon>
    </lineage>
</organism>
<dbReference type="GeneID" id="78295472"/>
<dbReference type="AlphaFoldDB" id="A0A2U1AX53"/>
<gene>
    <name evidence="1" type="ORF">C8D82_11513</name>
</gene>
<protein>
    <submittedName>
        <fullName evidence="1">Uncharacterized protein</fullName>
    </submittedName>
</protein>
<dbReference type="RefSeq" id="WP_133245146.1">
    <property type="nucleotide sequence ID" value="NZ_CABMMC010000002.1"/>
</dbReference>
<reference evidence="1 2" key="1">
    <citation type="submission" date="2018-04" db="EMBL/GenBank/DDBJ databases">
        <title>Genomic Encyclopedia of Type Strains, Phase IV (KMG-IV): sequencing the most valuable type-strain genomes for metagenomic binning, comparative biology and taxonomic classification.</title>
        <authorList>
            <person name="Goeker M."/>
        </authorList>
    </citation>
    <scope>NUCLEOTIDE SEQUENCE [LARGE SCALE GENOMIC DNA]</scope>
    <source>
        <strain evidence="1 2">DSM 14823</strain>
    </source>
</reference>
<evidence type="ECO:0000313" key="1">
    <source>
        <dbReference type="EMBL" id="PVY40962.1"/>
    </source>
</evidence>
<evidence type="ECO:0000313" key="2">
    <source>
        <dbReference type="Proteomes" id="UP000245959"/>
    </source>
</evidence>
<comment type="caution">
    <text evidence="1">The sequence shown here is derived from an EMBL/GenBank/DDBJ whole genome shotgun (WGS) entry which is preliminary data.</text>
</comment>
<accession>A0A2U1AX53</accession>
<dbReference type="EMBL" id="QEKH01000015">
    <property type="protein sequence ID" value="PVY40962.1"/>
    <property type="molecule type" value="Genomic_DNA"/>
</dbReference>
<proteinExistence type="predicted"/>
<dbReference type="Proteomes" id="UP000245959">
    <property type="component" value="Unassembled WGS sequence"/>
</dbReference>
<keyword evidence="2" id="KW-1185">Reference proteome</keyword>
<sequence>MMEHYRKLIDKLTCEIGMHRQEDGFQSAPLREKILSELRQLSVPEAPAETAAAAAHPQMDADSRNRLDFLIRARRIGGAIARAQIQEELPLPASHYLYDMVLAGADALGREIARGYAVELYPELVRLREQKIELPLAVPGREPEPPAKPRFGFTVETAPFFVQLNDIEPFPPETGWEITHDELRENYRERFTFDTEEEAERDYRLWEKFRDGDSATPPVRYAICVRAAGDIGEIFHLTDEVEKSAETGLLRFATLGEAVEQRRKLEEERLYPPELPQEIIPGFDMPEDDMIELGSVLDTRSVLEKETKAPVIGK</sequence>
<name>A0A2U1AX53_9BACT</name>